<feature type="transmembrane region" description="Helical" evidence="5">
    <location>
        <begin position="209"/>
        <end position="228"/>
    </location>
</feature>
<dbReference type="Pfam" id="PF00001">
    <property type="entry name" value="7tm_1"/>
    <property type="match status" value="1"/>
</dbReference>
<evidence type="ECO:0000256" key="1">
    <source>
        <dbReference type="ARBA" id="ARBA00004370"/>
    </source>
</evidence>
<evidence type="ECO:0000313" key="7">
    <source>
        <dbReference type="EMBL" id="CAF1002461.1"/>
    </source>
</evidence>
<evidence type="ECO:0000259" key="6">
    <source>
        <dbReference type="PROSITE" id="PS50262"/>
    </source>
</evidence>
<evidence type="ECO:0000256" key="2">
    <source>
        <dbReference type="ARBA" id="ARBA00022692"/>
    </source>
</evidence>
<comment type="caution">
    <text evidence="7">The sequence shown here is derived from an EMBL/GenBank/DDBJ whole genome shotgun (WGS) entry which is preliminary data.</text>
</comment>
<evidence type="ECO:0000256" key="4">
    <source>
        <dbReference type="ARBA" id="ARBA00023136"/>
    </source>
</evidence>
<proteinExistence type="predicted"/>
<comment type="subcellular location">
    <subcellularLocation>
        <location evidence="1">Membrane</location>
    </subcellularLocation>
</comment>
<reference evidence="7" key="1">
    <citation type="submission" date="2021-02" db="EMBL/GenBank/DDBJ databases">
        <authorList>
            <person name="Nowell W R."/>
        </authorList>
    </citation>
    <scope>NUCLEOTIDE SEQUENCE</scope>
</reference>
<dbReference type="InterPro" id="IPR017452">
    <property type="entry name" value="GPCR_Rhodpsn_7TM"/>
</dbReference>
<accession>A0A814GYB8</accession>
<organism evidence="7 10">
    <name type="scientific">Adineta ricciae</name>
    <name type="common">Rotifer</name>
    <dbReference type="NCBI Taxonomy" id="249248"/>
    <lineage>
        <taxon>Eukaryota</taxon>
        <taxon>Metazoa</taxon>
        <taxon>Spiralia</taxon>
        <taxon>Gnathifera</taxon>
        <taxon>Rotifera</taxon>
        <taxon>Eurotatoria</taxon>
        <taxon>Bdelloidea</taxon>
        <taxon>Adinetida</taxon>
        <taxon>Adinetidae</taxon>
        <taxon>Adineta</taxon>
    </lineage>
</organism>
<gene>
    <name evidence="7" type="ORF">EDS130_LOCUS14954</name>
    <name evidence="8" type="ORF">XAT740_LOCUS16336</name>
</gene>
<keyword evidence="3 5" id="KW-1133">Transmembrane helix</keyword>
<dbReference type="Proteomes" id="UP000663852">
    <property type="component" value="Unassembled WGS sequence"/>
</dbReference>
<evidence type="ECO:0000313" key="10">
    <source>
        <dbReference type="Proteomes" id="UP000663852"/>
    </source>
</evidence>
<dbReference type="GO" id="GO:0004930">
    <property type="term" value="F:G protein-coupled receptor activity"/>
    <property type="evidence" value="ECO:0007669"/>
    <property type="project" value="InterPro"/>
</dbReference>
<evidence type="ECO:0000256" key="5">
    <source>
        <dbReference type="SAM" id="Phobius"/>
    </source>
</evidence>
<dbReference type="InterPro" id="IPR000276">
    <property type="entry name" value="GPCR_Rhodpsn"/>
</dbReference>
<dbReference type="Proteomes" id="UP000663828">
    <property type="component" value="Unassembled WGS sequence"/>
</dbReference>
<evidence type="ECO:0000256" key="3">
    <source>
        <dbReference type="ARBA" id="ARBA00022989"/>
    </source>
</evidence>
<dbReference type="EMBL" id="CAJNOJ010000062">
    <property type="protein sequence ID" value="CAF1002461.1"/>
    <property type="molecule type" value="Genomic_DNA"/>
</dbReference>
<sequence length="326" mass="38313">METNCTSSTSMANCILNDSIDYPNLSNVGLSYVFQFWFLLLCEIPSLICYLTVFIYILCEKRQRRALYNHTILVLLSAAFVMVAFDYSWTIDSCYHNGQVWLAQPLFCEIWWMLDYGFFNACTVILAWSSFERHILIFHSSLSNTRRKRLIFHYFPLIFLVTYLGVFYIYVIFFASCENQYDYGSPVCGAYPCYLAIPLLAMWDSVGHGTVPAFLIVILNIGLLLRVIWQKRHHHRNWRKFRKMALQLLSIAFIYIFVNFPPLIINIVQLSGYSDWGAQVFVYLFFFSTLTQFLYPFAFLIHLPGVGLYVKKCFIREHLRVEPDRT</sequence>
<keyword evidence="4 5" id="KW-0472">Membrane</keyword>
<dbReference type="Gene3D" id="1.20.1070.10">
    <property type="entry name" value="Rhodopsin 7-helix transmembrane proteins"/>
    <property type="match status" value="1"/>
</dbReference>
<dbReference type="SUPFAM" id="SSF81321">
    <property type="entry name" value="Family A G protein-coupled receptor-like"/>
    <property type="match status" value="1"/>
</dbReference>
<name>A0A814GYB8_ADIRI</name>
<dbReference type="EMBL" id="CAJNOR010001038">
    <property type="protein sequence ID" value="CAF1062006.1"/>
    <property type="molecule type" value="Genomic_DNA"/>
</dbReference>
<keyword evidence="2 5" id="KW-0812">Transmembrane</keyword>
<keyword evidence="9" id="KW-1185">Reference proteome</keyword>
<dbReference type="AlphaFoldDB" id="A0A814GYB8"/>
<feature type="domain" description="G-protein coupled receptors family 1 profile" evidence="6">
    <location>
        <begin position="50"/>
        <end position="299"/>
    </location>
</feature>
<feature type="transmembrane region" description="Helical" evidence="5">
    <location>
        <begin position="151"/>
        <end position="175"/>
    </location>
</feature>
<dbReference type="OrthoDB" id="9999025at2759"/>
<protein>
    <recommendedName>
        <fullName evidence="6">G-protein coupled receptors family 1 profile domain-containing protein</fullName>
    </recommendedName>
</protein>
<feature type="transmembrane region" description="Helical" evidence="5">
    <location>
        <begin position="248"/>
        <end position="268"/>
    </location>
</feature>
<feature type="transmembrane region" description="Helical" evidence="5">
    <location>
        <begin position="110"/>
        <end position="131"/>
    </location>
</feature>
<dbReference type="GO" id="GO:0016020">
    <property type="term" value="C:membrane"/>
    <property type="evidence" value="ECO:0007669"/>
    <property type="project" value="UniProtKB-SubCell"/>
</dbReference>
<evidence type="ECO:0000313" key="8">
    <source>
        <dbReference type="EMBL" id="CAF1062006.1"/>
    </source>
</evidence>
<feature type="transmembrane region" description="Helical" evidence="5">
    <location>
        <begin position="280"/>
        <end position="310"/>
    </location>
</feature>
<evidence type="ECO:0000313" key="9">
    <source>
        <dbReference type="Proteomes" id="UP000663828"/>
    </source>
</evidence>
<feature type="transmembrane region" description="Helical" evidence="5">
    <location>
        <begin position="36"/>
        <end position="59"/>
    </location>
</feature>
<feature type="transmembrane region" description="Helical" evidence="5">
    <location>
        <begin position="71"/>
        <end position="90"/>
    </location>
</feature>
<dbReference type="PROSITE" id="PS50262">
    <property type="entry name" value="G_PROTEIN_RECEP_F1_2"/>
    <property type="match status" value="1"/>
</dbReference>